<evidence type="ECO:0000256" key="1">
    <source>
        <dbReference type="SAM" id="MobiDB-lite"/>
    </source>
</evidence>
<dbReference type="GeneID" id="55610176"/>
<proteinExistence type="predicted"/>
<dbReference type="RefSeq" id="YP_009840077.1">
    <property type="nucleotide sequence ID" value="NC_048723.1"/>
</dbReference>
<gene>
    <name evidence="2" type="primary">188</name>
    <name evidence="2" type="ORF">SEA_LUKECAGE_188</name>
</gene>
<feature type="region of interest" description="Disordered" evidence="1">
    <location>
        <begin position="1"/>
        <end position="27"/>
    </location>
</feature>
<accession>A0A345MGJ6</accession>
<dbReference type="EMBL" id="MH590597">
    <property type="protein sequence ID" value="AXH69677.1"/>
    <property type="molecule type" value="Genomic_DNA"/>
</dbReference>
<dbReference type="KEGG" id="vg:55610176"/>
<sequence length="52" mass="5990">MKSNGGKVREERQQRFPAFFTEKNTNNTTSTTEINVVDVESGKMRNKIEDLL</sequence>
<evidence type="ECO:0000313" key="3">
    <source>
        <dbReference type="Proteomes" id="UP000259834"/>
    </source>
</evidence>
<evidence type="ECO:0000313" key="2">
    <source>
        <dbReference type="EMBL" id="AXH69677.1"/>
    </source>
</evidence>
<dbReference type="Proteomes" id="UP000259834">
    <property type="component" value="Segment"/>
</dbReference>
<protein>
    <submittedName>
        <fullName evidence="2">Uncharacterized protein</fullName>
    </submittedName>
</protein>
<reference evidence="2 3" key="1">
    <citation type="submission" date="2018-07" db="EMBL/GenBank/DDBJ databases">
        <authorList>
            <person name="Gillick B.D."/>
            <person name="Moore J."/>
            <person name="Davilla D."/>
            <person name="Asghedom D."/>
            <person name="Smith B.R."/>
            <person name="Klug H."/>
            <person name="Hughes L.E."/>
            <person name="Garlena R.A."/>
            <person name="Russell D.A."/>
            <person name="Pope W.H."/>
            <person name="Jacobs-Sera D."/>
            <person name="Hatfull G.F."/>
        </authorList>
    </citation>
    <scope>NUCLEOTIDE SEQUENCE [LARGE SCALE GENOMIC DNA]</scope>
</reference>
<name>A0A345MGJ6_9CAUD</name>
<keyword evidence="3" id="KW-1185">Reference proteome</keyword>
<organism evidence="2 3">
    <name type="scientific">Streptomyces phage LukeCage</name>
    <dbReference type="NCBI Taxonomy" id="2283304"/>
    <lineage>
        <taxon>Viruses</taxon>
        <taxon>Duplodnaviria</taxon>
        <taxon>Heunggongvirae</taxon>
        <taxon>Uroviricota</taxon>
        <taxon>Caudoviricetes</taxon>
        <taxon>Stanwilliamsviridae</taxon>
        <taxon>Boydwoodruffvirinae</taxon>
        <taxon>Karimacvirus</taxon>
        <taxon>Karimacvirus lukecage</taxon>
        <taxon>Streptomyces virus LukeCage</taxon>
    </lineage>
</organism>